<dbReference type="PANTHER" id="PTHR31423:SF3">
    <property type="entry name" value="PROLYL-TRNA SYNTHETASE ASSOCIATED DOMAIN-CONTAINING PROTEIN 1-RELATED"/>
    <property type="match status" value="1"/>
</dbReference>
<dbReference type="Pfam" id="PF04073">
    <property type="entry name" value="tRNA_edit"/>
    <property type="match status" value="1"/>
</dbReference>
<dbReference type="InterPro" id="IPR036754">
    <property type="entry name" value="YbaK/aa-tRNA-synt-asso_dom_sf"/>
</dbReference>
<evidence type="ECO:0000259" key="3">
    <source>
        <dbReference type="Pfam" id="PF04073"/>
    </source>
</evidence>
<dbReference type="CDD" id="cd04335">
    <property type="entry name" value="PrdX_deacylase"/>
    <property type="match status" value="1"/>
</dbReference>
<comment type="similarity">
    <text evidence="1">Belongs to the PRORSD1 family.</text>
</comment>
<evidence type="ECO:0000256" key="1">
    <source>
        <dbReference type="ARBA" id="ARBA00010201"/>
    </source>
</evidence>
<dbReference type="SUPFAM" id="SSF55826">
    <property type="entry name" value="YbaK/ProRS associated domain"/>
    <property type="match status" value="1"/>
</dbReference>
<feature type="domain" description="YbaK/aminoacyl-tRNA synthetase-associated" evidence="3">
    <location>
        <begin position="25"/>
        <end position="155"/>
    </location>
</feature>
<dbReference type="PANTHER" id="PTHR31423">
    <property type="entry name" value="YBAK DOMAIN-CONTAINING PROTEIN"/>
    <property type="match status" value="1"/>
</dbReference>
<evidence type="ECO:0000313" key="4">
    <source>
        <dbReference type="Ensembl" id="ENSGWIP00000041530.1"/>
    </source>
</evidence>
<reference evidence="4" key="1">
    <citation type="submission" date="2020-06" db="EMBL/GenBank/DDBJ databases">
        <authorList>
            <consortium name="Wellcome Sanger Institute Data Sharing"/>
        </authorList>
    </citation>
    <scope>NUCLEOTIDE SEQUENCE [LARGE SCALE GENOMIC DNA]</scope>
</reference>
<dbReference type="CTD" id="67939"/>
<dbReference type="InterPro" id="IPR040285">
    <property type="entry name" value="ProX/PRXD1"/>
</dbReference>
<reference evidence="4" key="3">
    <citation type="submission" date="2025-09" db="UniProtKB">
        <authorList>
            <consortium name="Ensembl"/>
        </authorList>
    </citation>
    <scope>IDENTIFICATION</scope>
</reference>
<dbReference type="AlphaFoldDB" id="A0A8C5H7X7"/>
<dbReference type="OrthoDB" id="424586at2759"/>
<evidence type="ECO:0000256" key="2">
    <source>
        <dbReference type="ARBA" id="ARBA00031612"/>
    </source>
</evidence>
<name>A0A8C5H7X7_GOUWI</name>
<dbReference type="Ensembl" id="ENSGWIT00000045109.1">
    <property type="protein sequence ID" value="ENSGWIP00000041530.1"/>
    <property type="gene ID" value="ENSGWIG00000020931.1"/>
</dbReference>
<dbReference type="Gene3D" id="3.90.960.10">
    <property type="entry name" value="YbaK/aminoacyl-tRNA synthetase-associated domain"/>
    <property type="match status" value="1"/>
</dbReference>
<sequence length="169" mass="19122">MSADLRSELENFLQSLNIETSCVEHPPVLTVEQMMPHLQHIDGVATKNLFLKEKKKNNLWLVCVRHDREINLNQLGNKLGVKSGNLRFTDEKTLLQTLKVQQGCVSVLSLLFDHAHHVQLLLDRDLLEGNHHMIFSHPMSNSASLGLKPADLLRFLEATNHSAALESFD</sequence>
<accession>A0A8C5H7X7</accession>
<keyword evidence="5" id="KW-1185">Reference proteome</keyword>
<dbReference type="FunFam" id="3.90.960.10:FF:000005">
    <property type="entry name" value="Putative prolyl-tRNA synthetase"/>
    <property type="match status" value="1"/>
</dbReference>
<dbReference type="InterPro" id="IPR007214">
    <property type="entry name" value="YbaK/aa-tRNA-synth-assoc-dom"/>
</dbReference>
<dbReference type="Proteomes" id="UP000694680">
    <property type="component" value="Chromosome 15"/>
</dbReference>
<reference evidence="4" key="2">
    <citation type="submission" date="2025-08" db="UniProtKB">
        <authorList>
            <consortium name="Ensembl"/>
        </authorList>
    </citation>
    <scope>IDENTIFICATION</scope>
</reference>
<protein>
    <recommendedName>
        <fullName evidence="2">PrdX deacylase domain-containing protein 1</fullName>
    </recommendedName>
</protein>
<dbReference type="GO" id="GO:0002161">
    <property type="term" value="F:aminoacyl-tRNA deacylase activity"/>
    <property type="evidence" value="ECO:0007669"/>
    <property type="project" value="InterPro"/>
</dbReference>
<gene>
    <name evidence="4" type="primary">LOC114476711</name>
</gene>
<organism evidence="4 5">
    <name type="scientific">Gouania willdenowi</name>
    <name type="common">Blunt-snouted clingfish</name>
    <name type="synonym">Lepadogaster willdenowi</name>
    <dbReference type="NCBI Taxonomy" id="441366"/>
    <lineage>
        <taxon>Eukaryota</taxon>
        <taxon>Metazoa</taxon>
        <taxon>Chordata</taxon>
        <taxon>Craniata</taxon>
        <taxon>Vertebrata</taxon>
        <taxon>Euteleostomi</taxon>
        <taxon>Actinopterygii</taxon>
        <taxon>Neopterygii</taxon>
        <taxon>Teleostei</taxon>
        <taxon>Neoteleostei</taxon>
        <taxon>Acanthomorphata</taxon>
        <taxon>Ovalentaria</taxon>
        <taxon>Blenniimorphae</taxon>
        <taxon>Blenniiformes</taxon>
        <taxon>Gobiesocoidei</taxon>
        <taxon>Gobiesocidae</taxon>
        <taxon>Gobiesocinae</taxon>
        <taxon>Gouania</taxon>
    </lineage>
</organism>
<evidence type="ECO:0000313" key="5">
    <source>
        <dbReference type="Proteomes" id="UP000694680"/>
    </source>
</evidence>
<proteinExistence type="inferred from homology"/>